<evidence type="ECO:0000313" key="2">
    <source>
        <dbReference type="Proteomes" id="UP000799755"/>
    </source>
</evidence>
<reference evidence="1" key="1">
    <citation type="journal article" date="2020" name="Stud. Mycol.">
        <title>101 Dothideomycetes genomes: a test case for predicting lifestyles and emergence of pathogens.</title>
        <authorList>
            <person name="Haridas S."/>
            <person name="Albert R."/>
            <person name="Binder M."/>
            <person name="Bloem J."/>
            <person name="Labutti K."/>
            <person name="Salamov A."/>
            <person name="Andreopoulos B."/>
            <person name="Baker S."/>
            <person name="Barry K."/>
            <person name="Bills G."/>
            <person name="Bluhm B."/>
            <person name="Cannon C."/>
            <person name="Castanera R."/>
            <person name="Culley D."/>
            <person name="Daum C."/>
            <person name="Ezra D."/>
            <person name="Gonzalez J."/>
            <person name="Henrissat B."/>
            <person name="Kuo A."/>
            <person name="Liang C."/>
            <person name="Lipzen A."/>
            <person name="Lutzoni F."/>
            <person name="Magnuson J."/>
            <person name="Mondo S."/>
            <person name="Nolan M."/>
            <person name="Ohm R."/>
            <person name="Pangilinan J."/>
            <person name="Park H.-J."/>
            <person name="Ramirez L."/>
            <person name="Alfaro M."/>
            <person name="Sun H."/>
            <person name="Tritt A."/>
            <person name="Yoshinaga Y."/>
            <person name="Zwiers L.-H."/>
            <person name="Turgeon B."/>
            <person name="Goodwin S."/>
            <person name="Spatafora J."/>
            <person name="Crous P."/>
            <person name="Grigoriev I."/>
        </authorList>
    </citation>
    <scope>NUCLEOTIDE SEQUENCE</scope>
    <source>
        <strain evidence="1">ATCC 200398</strain>
    </source>
</reference>
<keyword evidence="2" id="KW-1185">Reference proteome</keyword>
<protein>
    <submittedName>
        <fullName evidence="1">Uncharacterized protein</fullName>
    </submittedName>
</protein>
<dbReference type="Proteomes" id="UP000799755">
    <property type="component" value="Unassembled WGS sequence"/>
</dbReference>
<accession>A0ACB6QR31</accession>
<name>A0ACB6QR31_9PLEO</name>
<comment type="caution">
    <text evidence="1">The sequence shown here is derived from an EMBL/GenBank/DDBJ whole genome shotgun (WGS) entry which is preliminary data.</text>
</comment>
<sequence>MSGNFPARLQQSNIMEEEPIPSYQESSTAYAESSNPPPQFEALLDEPPAYSILDSNQTTFMIYGTFIHTPAGPAYQLSRALDQRGPQFRIRRLRAKEVALTQSSALAFDKDSVLYEVNDPPLRNNEYHIRGFRKSCFPGTLELRFSMWKWRVIHIPRPNTKGREILSMKVGSFSSSRLHRKKEEHGSDWRDLQGKVVATEILKVMDDAGVLPVIELEKDLDQKWRELLLTVWTARLWVAFGEDKTLAQDGRFRGKFMTLSRSGYYLGSGV</sequence>
<gene>
    <name evidence="1" type="ORF">BDR25DRAFT_315344</name>
</gene>
<dbReference type="EMBL" id="MU003512">
    <property type="protein sequence ID" value="KAF2469322.1"/>
    <property type="molecule type" value="Genomic_DNA"/>
</dbReference>
<evidence type="ECO:0000313" key="1">
    <source>
        <dbReference type="EMBL" id="KAF2469322.1"/>
    </source>
</evidence>
<organism evidence="1 2">
    <name type="scientific">Lindgomyces ingoldianus</name>
    <dbReference type="NCBI Taxonomy" id="673940"/>
    <lineage>
        <taxon>Eukaryota</taxon>
        <taxon>Fungi</taxon>
        <taxon>Dikarya</taxon>
        <taxon>Ascomycota</taxon>
        <taxon>Pezizomycotina</taxon>
        <taxon>Dothideomycetes</taxon>
        <taxon>Pleosporomycetidae</taxon>
        <taxon>Pleosporales</taxon>
        <taxon>Lindgomycetaceae</taxon>
        <taxon>Lindgomyces</taxon>
    </lineage>
</organism>
<proteinExistence type="predicted"/>